<reference evidence="2 3" key="1">
    <citation type="journal article" date="2015" name="Sci. Rep.">
        <title>The power of single molecule real-time sequencing technology in the de novo assembly of a eukaryotic genome.</title>
        <authorList>
            <person name="Sakai H."/>
            <person name="Naito K."/>
            <person name="Ogiso-Tanaka E."/>
            <person name="Takahashi Y."/>
            <person name="Iseki K."/>
            <person name="Muto C."/>
            <person name="Satou K."/>
            <person name="Teruya K."/>
            <person name="Shiroma A."/>
            <person name="Shimoji M."/>
            <person name="Hirano T."/>
            <person name="Itoh T."/>
            <person name="Kaga A."/>
            <person name="Tomooka N."/>
        </authorList>
    </citation>
    <scope>NUCLEOTIDE SEQUENCE [LARGE SCALE GENOMIC DNA]</scope>
    <source>
        <strain evidence="3">cv. Shumari</strain>
    </source>
</reference>
<feature type="region of interest" description="Disordered" evidence="1">
    <location>
        <begin position="37"/>
        <end position="74"/>
    </location>
</feature>
<name>A0A0S3SM25_PHAAN</name>
<organism evidence="2 3">
    <name type="scientific">Vigna angularis var. angularis</name>
    <dbReference type="NCBI Taxonomy" id="157739"/>
    <lineage>
        <taxon>Eukaryota</taxon>
        <taxon>Viridiplantae</taxon>
        <taxon>Streptophyta</taxon>
        <taxon>Embryophyta</taxon>
        <taxon>Tracheophyta</taxon>
        <taxon>Spermatophyta</taxon>
        <taxon>Magnoliopsida</taxon>
        <taxon>eudicotyledons</taxon>
        <taxon>Gunneridae</taxon>
        <taxon>Pentapetalae</taxon>
        <taxon>rosids</taxon>
        <taxon>fabids</taxon>
        <taxon>Fabales</taxon>
        <taxon>Fabaceae</taxon>
        <taxon>Papilionoideae</taxon>
        <taxon>50 kb inversion clade</taxon>
        <taxon>NPAAA clade</taxon>
        <taxon>indigoferoid/millettioid clade</taxon>
        <taxon>Phaseoleae</taxon>
        <taxon>Vigna</taxon>
    </lineage>
</organism>
<keyword evidence="3" id="KW-1185">Reference proteome</keyword>
<evidence type="ECO:0000256" key="1">
    <source>
        <dbReference type="SAM" id="MobiDB-lite"/>
    </source>
</evidence>
<sequence length="74" mass="8323">FCRKIVSASVNIFLYFKFSSLKIVLDGSDHDFMRQREKNSRGGNVFPKGNSLSSKEEPKVMRSVTSAPTPIIVE</sequence>
<evidence type="ECO:0000313" key="2">
    <source>
        <dbReference type="EMBL" id="BAT93881.1"/>
    </source>
</evidence>
<dbReference type="Proteomes" id="UP000291084">
    <property type="component" value="Chromosome 8"/>
</dbReference>
<gene>
    <name evidence="2" type="primary">Vigan.08G042900</name>
    <name evidence="2" type="ORF">VIGAN_08042900</name>
</gene>
<evidence type="ECO:0000313" key="3">
    <source>
        <dbReference type="Proteomes" id="UP000291084"/>
    </source>
</evidence>
<feature type="non-terminal residue" evidence="2">
    <location>
        <position position="1"/>
    </location>
</feature>
<accession>A0A0S3SM25</accession>
<dbReference type="AlphaFoldDB" id="A0A0S3SM25"/>
<dbReference type="EMBL" id="AP015041">
    <property type="protein sequence ID" value="BAT93881.1"/>
    <property type="molecule type" value="Genomic_DNA"/>
</dbReference>
<protein>
    <submittedName>
        <fullName evidence="2">Uncharacterized protein</fullName>
    </submittedName>
</protein>
<proteinExistence type="predicted"/>